<dbReference type="InterPro" id="IPR022418">
    <property type="entry name" value="Porphobilinogen_deaminase_C"/>
</dbReference>
<reference evidence="11 12" key="1">
    <citation type="journal article" date="2014" name="Genome Announc.">
        <title>Draft genome sequences of eight enterohepatic helicobacter species isolated from both laboratory and wild rodents.</title>
        <authorList>
            <person name="Sheh A."/>
            <person name="Shen Z."/>
            <person name="Fox J.G."/>
        </authorList>
    </citation>
    <scope>NUCLEOTIDE SEQUENCE [LARGE SCALE GENOMIC DNA]</scope>
    <source>
        <strain evidence="11 12">MIT 01-6451</strain>
    </source>
</reference>
<comment type="pathway">
    <text evidence="2">Porphyrin-containing compound metabolism; protoporphyrin-IX biosynthesis; coproporphyrinogen-III from 5-aminolevulinate: step 2/4.</text>
</comment>
<dbReference type="FunFam" id="3.30.160.40:FF:000002">
    <property type="entry name" value="Porphobilinogen deaminase"/>
    <property type="match status" value="1"/>
</dbReference>
<sequence length="318" mass="34930">MIEQTRELVIGSRGSVLALWQAEHIKSRLKAECALESCIQIVKTRGDKILDVPLAKIGGKGLFTKELEEMLLSGDIDIAVHSLKDVPVEFLPKLSLAAITERENPSDCFLSVKYPTLSALPQGAKVGTTSLRRSMQIKKMRPDLDTLSLRGNVQTRLEKLKSGIFDAIILAQAGINRLQINTKNVPYIVPLEFMIPAMGQGALGIEMCKDSPYFSHIAKLSHIETALCVSAERAFVRTLNGGCQVPIGVYAQYIDNTLCIQAIVGLPDGSEVIEENLQDSLNEFDITMSEKLGIKLAQSFIDKGARELLARAEKMAFM</sequence>
<comment type="subunit">
    <text evidence="4 8">Monomer.</text>
</comment>
<evidence type="ECO:0000256" key="1">
    <source>
        <dbReference type="ARBA" id="ARBA00002869"/>
    </source>
</evidence>
<comment type="catalytic activity">
    <reaction evidence="7 8">
        <text>4 porphobilinogen + H2O = hydroxymethylbilane + 4 NH4(+)</text>
        <dbReference type="Rhea" id="RHEA:13185"/>
        <dbReference type="ChEBI" id="CHEBI:15377"/>
        <dbReference type="ChEBI" id="CHEBI:28938"/>
        <dbReference type="ChEBI" id="CHEBI:57845"/>
        <dbReference type="ChEBI" id="CHEBI:58126"/>
        <dbReference type="EC" id="2.5.1.61"/>
    </reaction>
</comment>
<dbReference type="GO" id="GO:0005737">
    <property type="term" value="C:cytoplasm"/>
    <property type="evidence" value="ECO:0007669"/>
    <property type="project" value="UniProtKB-UniRule"/>
</dbReference>
<dbReference type="SUPFAM" id="SSF54782">
    <property type="entry name" value="Porphobilinogen deaminase (hydroxymethylbilane synthase), C-terminal domain"/>
    <property type="match status" value="1"/>
</dbReference>
<keyword evidence="6 8" id="KW-0627">Porphyrin biosynthesis</keyword>
<dbReference type="EC" id="2.5.1.61" evidence="8"/>
<feature type="modified residue" description="S-(dipyrrolylmethanemethyl)cysteine" evidence="8">
    <location>
        <position position="243"/>
    </location>
</feature>
<dbReference type="GO" id="GO:0004418">
    <property type="term" value="F:hydroxymethylbilane synthase activity"/>
    <property type="evidence" value="ECO:0007669"/>
    <property type="project" value="UniProtKB-UniRule"/>
</dbReference>
<comment type="similarity">
    <text evidence="3 8">Belongs to the HMBS family.</text>
</comment>
<dbReference type="InterPro" id="IPR022419">
    <property type="entry name" value="Porphobilin_deaminase_cofac_BS"/>
</dbReference>
<evidence type="ECO:0000256" key="6">
    <source>
        <dbReference type="ARBA" id="ARBA00023244"/>
    </source>
</evidence>
<organism evidence="11 12">
    <name type="scientific">Helicobacter japonicus</name>
    <dbReference type="NCBI Taxonomy" id="425400"/>
    <lineage>
        <taxon>Bacteria</taxon>
        <taxon>Pseudomonadati</taxon>
        <taxon>Campylobacterota</taxon>
        <taxon>Epsilonproteobacteria</taxon>
        <taxon>Campylobacterales</taxon>
        <taxon>Helicobacteraceae</taxon>
        <taxon>Helicobacter</taxon>
    </lineage>
</organism>
<dbReference type="Gene3D" id="3.30.160.40">
    <property type="entry name" value="Porphobilinogen deaminase, C-terminal domain"/>
    <property type="match status" value="1"/>
</dbReference>
<keyword evidence="5 8" id="KW-0808">Transferase</keyword>
<name>A0A4U8TL32_9HELI</name>
<evidence type="ECO:0000256" key="4">
    <source>
        <dbReference type="ARBA" id="ARBA00011245"/>
    </source>
</evidence>
<dbReference type="PIRSF" id="PIRSF001438">
    <property type="entry name" value="4pyrrol_synth_OHMeBilane_synth"/>
    <property type="match status" value="1"/>
</dbReference>
<evidence type="ECO:0000259" key="10">
    <source>
        <dbReference type="Pfam" id="PF03900"/>
    </source>
</evidence>
<dbReference type="Proteomes" id="UP000029707">
    <property type="component" value="Unassembled WGS sequence"/>
</dbReference>
<dbReference type="STRING" id="425400.LS65_00160"/>
<accession>A0A4U8TL32</accession>
<keyword evidence="12" id="KW-1185">Reference proteome</keyword>
<comment type="cofactor">
    <cofactor evidence="8">
        <name>dipyrromethane</name>
        <dbReference type="ChEBI" id="CHEBI:60342"/>
    </cofactor>
    <text evidence="8">Binds 1 dipyrromethane group covalently.</text>
</comment>
<dbReference type="PRINTS" id="PR00151">
    <property type="entry name" value="PORPHBDMNASE"/>
</dbReference>
<dbReference type="Pfam" id="PF01379">
    <property type="entry name" value="Porphobil_deam"/>
    <property type="match status" value="1"/>
</dbReference>
<dbReference type="AlphaFoldDB" id="A0A4U8TL32"/>
<evidence type="ECO:0000256" key="2">
    <source>
        <dbReference type="ARBA" id="ARBA00004735"/>
    </source>
</evidence>
<evidence type="ECO:0000256" key="8">
    <source>
        <dbReference type="HAMAP-Rule" id="MF_00260"/>
    </source>
</evidence>
<evidence type="ECO:0000256" key="7">
    <source>
        <dbReference type="ARBA" id="ARBA00048169"/>
    </source>
</evidence>
<evidence type="ECO:0000313" key="12">
    <source>
        <dbReference type="Proteomes" id="UP000029707"/>
    </source>
</evidence>
<dbReference type="InterPro" id="IPR000860">
    <property type="entry name" value="HemC"/>
</dbReference>
<feature type="domain" description="Porphobilinogen deaminase C-terminal" evidence="10">
    <location>
        <begin position="226"/>
        <end position="300"/>
    </location>
</feature>
<evidence type="ECO:0000256" key="3">
    <source>
        <dbReference type="ARBA" id="ARBA00005638"/>
    </source>
</evidence>
<dbReference type="InterPro" id="IPR036803">
    <property type="entry name" value="Porphobilinogen_deaminase_C_sf"/>
</dbReference>
<comment type="function">
    <text evidence="1 8">Tetrapolymerization of the monopyrrole PBG into the hydroxymethylbilane pre-uroporphyrinogen in several discrete steps.</text>
</comment>
<dbReference type="PROSITE" id="PS00533">
    <property type="entry name" value="PORPHOBILINOGEN_DEAM"/>
    <property type="match status" value="1"/>
</dbReference>
<proteinExistence type="inferred from homology"/>
<dbReference type="PANTHER" id="PTHR11557:SF0">
    <property type="entry name" value="PORPHOBILINOGEN DEAMINASE"/>
    <property type="match status" value="1"/>
</dbReference>
<dbReference type="Gene3D" id="3.40.190.10">
    <property type="entry name" value="Periplasmic binding protein-like II"/>
    <property type="match status" value="2"/>
</dbReference>
<dbReference type="CDD" id="cd13646">
    <property type="entry name" value="PBP2_EcHMBS_like"/>
    <property type="match status" value="1"/>
</dbReference>
<dbReference type="InterPro" id="IPR022417">
    <property type="entry name" value="Porphobilin_deaminase_N"/>
</dbReference>
<dbReference type="EMBL" id="JRMQ02000012">
    <property type="protein sequence ID" value="TLE00379.1"/>
    <property type="molecule type" value="Genomic_DNA"/>
</dbReference>
<dbReference type="GO" id="GO:0006782">
    <property type="term" value="P:protoporphyrinogen IX biosynthetic process"/>
    <property type="evidence" value="ECO:0007669"/>
    <property type="project" value="UniProtKB-UniRule"/>
</dbReference>
<dbReference type="NCBIfam" id="TIGR00212">
    <property type="entry name" value="hemC"/>
    <property type="match status" value="1"/>
</dbReference>
<dbReference type="UniPathway" id="UPA00251">
    <property type="reaction ID" value="UER00319"/>
</dbReference>
<comment type="caution">
    <text evidence="11">The sequence shown here is derived from an EMBL/GenBank/DDBJ whole genome shotgun (WGS) entry which is preliminary data.</text>
</comment>
<dbReference type="Pfam" id="PF03900">
    <property type="entry name" value="Porphobil_deamC"/>
    <property type="match status" value="1"/>
</dbReference>
<evidence type="ECO:0000259" key="9">
    <source>
        <dbReference type="Pfam" id="PF01379"/>
    </source>
</evidence>
<dbReference type="OrthoDB" id="9810298at2"/>
<evidence type="ECO:0000313" key="11">
    <source>
        <dbReference type="EMBL" id="TLE00379.1"/>
    </source>
</evidence>
<gene>
    <name evidence="8" type="primary">hemC</name>
    <name evidence="11" type="ORF">LS65_007745</name>
</gene>
<dbReference type="PANTHER" id="PTHR11557">
    <property type="entry name" value="PORPHOBILINOGEN DEAMINASE"/>
    <property type="match status" value="1"/>
</dbReference>
<dbReference type="HAMAP" id="MF_00260">
    <property type="entry name" value="Porphobil_deam"/>
    <property type="match status" value="1"/>
</dbReference>
<dbReference type="RefSeq" id="WP_034360254.1">
    <property type="nucleotide sequence ID" value="NZ_CAJUDB010000027.1"/>
</dbReference>
<dbReference type="FunFam" id="3.40.190.10:FF:000004">
    <property type="entry name" value="Porphobilinogen deaminase"/>
    <property type="match status" value="1"/>
</dbReference>
<protein>
    <recommendedName>
        <fullName evidence="8">Porphobilinogen deaminase</fullName>
        <shortName evidence="8">PBG</shortName>
        <ecNumber evidence="8">2.5.1.61</ecNumber>
    </recommendedName>
    <alternativeName>
        <fullName evidence="8">Hydroxymethylbilane synthase</fullName>
        <shortName evidence="8">HMBS</shortName>
    </alternativeName>
    <alternativeName>
        <fullName evidence="8">Pre-uroporphyrinogen synthase</fullName>
    </alternativeName>
</protein>
<feature type="domain" description="Porphobilinogen deaminase N-terminal" evidence="9">
    <location>
        <begin position="8"/>
        <end position="211"/>
    </location>
</feature>
<dbReference type="SUPFAM" id="SSF53850">
    <property type="entry name" value="Periplasmic binding protein-like II"/>
    <property type="match status" value="1"/>
</dbReference>
<dbReference type="FunFam" id="3.40.190.10:FF:000005">
    <property type="entry name" value="Porphobilinogen deaminase"/>
    <property type="match status" value="1"/>
</dbReference>
<evidence type="ECO:0000256" key="5">
    <source>
        <dbReference type="ARBA" id="ARBA00022679"/>
    </source>
</evidence>
<comment type="miscellaneous">
    <text evidence="8">The porphobilinogen subunits are added to the dipyrromethane group.</text>
</comment>